<keyword evidence="3" id="KW-0597">Phosphoprotein</keyword>
<dbReference type="InterPro" id="IPR011110">
    <property type="entry name" value="Reg_prop"/>
</dbReference>
<protein>
    <recommendedName>
        <fullName evidence="2">histidine kinase</fullName>
        <ecNumber evidence="2">2.7.13.3</ecNumber>
    </recommendedName>
</protein>
<keyword evidence="6" id="KW-0418">Kinase</keyword>
<keyword evidence="4" id="KW-1133">Transmembrane helix</keyword>
<reference evidence="7" key="1">
    <citation type="journal article" date="2019" name="Int. J. Syst. Evol. Microbiol.">
        <title>The Global Catalogue of Microorganisms (GCM) 10K type strain sequencing project: providing services to taxonomists for standard genome sequencing and annotation.</title>
        <authorList>
            <consortium name="The Broad Institute Genomics Platform"/>
            <consortium name="The Broad Institute Genome Sequencing Center for Infectious Disease"/>
            <person name="Wu L."/>
            <person name="Ma J."/>
        </authorList>
    </citation>
    <scope>NUCLEOTIDE SEQUENCE [LARGE SCALE GENOMIC DNA]</scope>
    <source>
        <strain evidence="7">JCM 17926</strain>
    </source>
</reference>
<comment type="catalytic activity">
    <reaction evidence="1">
        <text>ATP + protein L-histidine = ADP + protein N-phospho-L-histidine.</text>
        <dbReference type="EC" id="2.7.13.3"/>
    </reaction>
</comment>
<dbReference type="InterPro" id="IPR003661">
    <property type="entry name" value="HisK_dim/P_dom"/>
</dbReference>
<dbReference type="PANTHER" id="PTHR43547">
    <property type="entry name" value="TWO-COMPONENT HISTIDINE KINASE"/>
    <property type="match status" value="1"/>
</dbReference>
<dbReference type="PANTHER" id="PTHR43547:SF2">
    <property type="entry name" value="HYBRID SIGNAL TRANSDUCTION HISTIDINE KINASE C"/>
    <property type="match status" value="1"/>
</dbReference>
<dbReference type="CDD" id="cd00082">
    <property type="entry name" value="HisKA"/>
    <property type="match status" value="1"/>
</dbReference>
<dbReference type="Gene3D" id="2.130.10.10">
    <property type="entry name" value="YVTN repeat-like/Quinoprotein amine dehydrogenase"/>
    <property type="match status" value="4"/>
</dbReference>
<evidence type="ECO:0000313" key="6">
    <source>
        <dbReference type="EMBL" id="GAA4442892.1"/>
    </source>
</evidence>
<dbReference type="EC" id="2.7.13.3" evidence="2"/>
<sequence>MEVRLYIKFLLSLFLLIASSGFAQIQKVRFNLVEGMNGVTVGKITGITQDPQGYMWLSDQTQTCITRFDGYRMTSFRHDPSNPNSLGGTYPECIQADSAGVIWIGFYGMGLDRFDPATGTFTHYRHHPDDPYSLSNDSVTAILIDHKGIVWVGNYGGLDRLDPETGTFTHYRHNARDKTSLSHNRIRSLYEDRSGTLWVGTGVPFDLDQPNAGGLNRLDRKTGTFTRYLHVPNDSSSLINNKVRAIFEDSRGTFWVGTAGDGLHTMDREKGTFTRHRFDPAKPDQLSRAPVQAESHFDHITFIAEDGAGAIWIGTFQEGISRLDPVTQKMTHYHDKAEGEKKFPDNSGWVSYTSRDGILWISTQLNNLYRINPSHKEIPHIGLETKVNSFIEEAPGVFWMGSETGIIRYDRDSNSITRHFLDTLQPVSLMSNWIYNIYRGRSGKFWVSSESGLNRFDPETGMFSRFRHDPANNGSISKGGVGTVKEDMEGIYWVATQFGLDRLDLKTNTFKHFRHNQADSASLSNNLVTDIYEDKFGELWVGTWFGGGLNLMDKEKGKFERFLHGSNITSIFEDAQGTLWVGTEIGLYRKAPHLKEFSVFLGPAAEMGTANIVAMVEDNDRNLWVATYSGLFRLNPERNEVSSFGKRHGIDANRLSYNAGFRTSRGELLFGDYTGFYAFFPDQITVNSKPPEILFTDFKIADQPVKPGEGEPLREPVALAKKIALRHNQNIFSFYFVGIHYSNPEENRHFYKLDGYDNAWREAGTEKTAYYFNVPDGQYLFRVKAVSSEGLWAEKTVKLIISPPWWSTWWAYGLYVLIFGSMLWGFIQFRSRQLRIEKRLLEHKITLRTAEVLRQKEEIAAQRDHLGNTLDILKSTQAQLIQSEKMASLGELTAGIAHEIQNPLNFVNNFSEVSSELLEELKQEARANHPGEVLAIAMSLEQNLQKIHQHGQRADSIVKNMLQHSRHHTGERQLTDLNNLADECMRLSYYGIRAKEKDFNCTLETSLDQKLEKVEVAPQELGRVLLNLFNNAFDAVQQKQRTAPAGYKPKVRVSTGSQNGNAVIKVWDNGPGITTHVKSKIFQPFFTTKPTGQGTGLGLSLSYDIVTKGHRGELTVATEEGEWTEFTVSLPYMPVEELPAASTAAPPPATVPS</sequence>
<dbReference type="SUPFAM" id="SSF55874">
    <property type="entry name" value="ATPase domain of HSP90 chaperone/DNA topoisomerase II/histidine kinase"/>
    <property type="match status" value="1"/>
</dbReference>
<dbReference type="Proteomes" id="UP001500552">
    <property type="component" value="Unassembled WGS sequence"/>
</dbReference>
<gene>
    <name evidence="6" type="ORF">GCM10023188_43110</name>
</gene>
<proteinExistence type="predicted"/>
<accession>A0ABP8M1W6</accession>
<dbReference type="Pfam" id="PF07495">
    <property type="entry name" value="Y_Y_Y"/>
    <property type="match status" value="1"/>
</dbReference>
<dbReference type="Gene3D" id="3.30.565.10">
    <property type="entry name" value="Histidine kinase-like ATPase, C-terminal domain"/>
    <property type="match status" value="1"/>
</dbReference>
<feature type="domain" description="Histidine kinase" evidence="5">
    <location>
        <begin position="895"/>
        <end position="1134"/>
    </location>
</feature>
<evidence type="ECO:0000256" key="1">
    <source>
        <dbReference type="ARBA" id="ARBA00000085"/>
    </source>
</evidence>
<dbReference type="Pfam" id="PF00512">
    <property type="entry name" value="HisKA"/>
    <property type="match status" value="1"/>
</dbReference>
<keyword evidence="4" id="KW-0472">Membrane</keyword>
<dbReference type="SUPFAM" id="SSF47384">
    <property type="entry name" value="Homodimeric domain of signal transducing histidine kinase"/>
    <property type="match status" value="1"/>
</dbReference>
<keyword evidence="7" id="KW-1185">Reference proteome</keyword>
<dbReference type="SUPFAM" id="SSF63829">
    <property type="entry name" value="Calcium-dependent phosphotriesterase"/>
    <property type="match status" value="3"/>
</dbReference>
<name>A0ABP8M1W6_9BACT</name>
<dbReference type="GO" id="GO:0016301">
    <property type="term" value="F:kinase activity"/>
    <property type="evidence" value="ECO:0007669"/>
    <property type="project" value="UniProtKB-KW"/>
</dbReference>
<dbReference type="Gene3D" id="2.60.40.10">
    <property type="entry name" value="Immunoglobulins"/>
    <property type="match status" value="1"/>
</dbReference>
<organism evidence="6 7">
    <name type="scientific">Pontibacter saemangeumensis</name>
    <dbReference type="NCBI Taxonomy" id="1084525"/>
    <lineage>
        <taxon>Bacteria</taxon>
        <taxon>Pseudomonadati</taxon>
        <taxon>Bacteroidota</taxon>
        <taxon>Cytophagia</taxon>
        <taxon>Cytophagales</taxon>
        <taxon>Hymenobacteraceae</taxon>
        <taxon>Pontibacter</taxon>
    </lineage>
</organism>
<dbReference type="RefSeq" id="WP_345162267.1">
    <property type="nucleotide sequence ID" value="NZ_BAABHC010000029.1"/>
</dbReference>
<keyword evidence="6" id="KW-0808">Transferase</keyword>
<dbReference type="SMART" id="SM00387">
    <property type="entry name" value="HATPase_c"/>
    <property type="match status" value="1"/>
</dbReference>
<dbReference type="InterPro" id="IPR036890">
    <property type="entry name" value="HATPase_C_sf"/>
</dbReference>
<dbReference type="PROSITE" id="PS50109">
    <property type="entry name" value="HIS_KIN"/>
    <property type="match status" value="1"/>
</dbReference>
<keyword evidence="4" id="KW-0812">Transmembrane</keyword>
<dbReference type="InterPro" id="IPR015943">
    <property type="entry name" value="WD40/YVTN_repeat-like_dom_sf"/>
</dbReference>
<dbReference type="InterPro" id="IPR011123">
    <property type="entry name" value="Y_Y_Y"/>
</dbReference>
<dbReference type="Pfam" id="PF07494">
    <property type="entry name" value="Reg_prop"/>
    <property type="match status" value="5"/>
</dbReference>
<evidence type="ECO:0000256" key="3">
    <source>
        <dbReference type="ARBA" id="ARBA00022553"/>
    </source>
</evidence>
<evidence type="ECO:0000256" key="2">
    <source>
        <dbReference type="ARBA" id="ARBA00012438"/>
    </source>
</evidence>
<dbReference type="Gene3D" id="1.10.287.130">
    <property type="match status" value="1"/>
</dbReference>
<feature type="transmembrane region" description="Helical" evidence="4">
    <location>
        <begin position="809"/>
        <end position="829"/>
    </location>
</feature>
<evidence type="ECO:0000259" key="5">
    <source>
        <dbReference type="PROSITE" id="PS50109"/>
    </source>
</evidence>
<dbReference type="Pfam" id="PF02518">
    <property type="entry name" value="HATPase_c"/>
    <property type="match status" value="1"/>
</dbReference>
<dbReference type="InterPro" id="IPR005467">
    <property type="entry name" value="His_kinase_dom"/>
</dbReference>
<comment type="caution">
    <text evidence="6">The sequence shown here is derived from an EMBL/GenBank/DDBJ whole genome shotgun (WGS) entry which is preliminary data.</text>
</comment>
<dbReference type="PRINTS" id="PR00344">
    <property type="entry name" value="BCTRLSENSOR"/>
</dbReference>
<dbReference type="InterPro" id="IPR013783">
    <property type="entry name" value="Ig-like_fold"/>
</dbReference>
<dbReference type="InterPro" id="IPR036097">
    <property type="entry name" value="HisK_dim/P_sf"/>
</dbReference>
<dbReference type="InterPro" id="IPR003594">
    <property type="entry name" value="HATPase_dom"/>
</dbReference>
<evidence type="ECO:0000256" key="4">
    <source>
        <dbReference type="SAM" id="Phobius"/>
    </source>
</evidence>
<dbReference type="EMBL" id="BAABHC010000029">
    <property type="protein sequence ID" value="GAA4442892.1"/>
    <property type="molecule type" value="Genomic_DNA"/>
</dbReference>
<evidence type="ECO:0000313" key="7">
    <source>
        <dbReference type="Proteomes" id="UP001500552"/>
    </source>
</evidence>
<dbReference type="SMART" id="SM00388">
    <property type="entry name" value="HisKA"/>
    <property type="match status" value="1"/>
</dbReference>
<dbReference type="InterPro" id="IPR004358">
    <property type="entry name" value="Sig_transdc_His_kin-like_C"/>
</dbReference>